<evidence type="ECO:0000313" key="1">
    <source>
        <dbReference type="EMBL" id="CAB4786696.1"/>
    </source>
</evidence>
<accession>A0A6J6WTQ0</accession>
<organism evidence="1">
    <name type="scientific">freshwater metagenome</name>
    <dbReference type="NCBI Taxonomy" id="449393"/>
    <lineage>
        <taxon>unclassified sequences</taxon>
        <taxon>metagenomes</taxon>
        <taxon>ecological metagenomes</taxon>
    </lineage>
</organism>
<protein>
    <submittedName>
        <fullName evidence="1">Unannotated protein</fullName>
    </submittedName>
</protein>
<reference evidence="1" key="1">
    <citation type="submission" date="2020-05" db="EMBL/GenBank/DDBJ databases">
        <authorList>
            <person name="Chiriac C."/>
            <person name="Salcher M."/>
            <person name="Ghai R."/>
            <person name="Kavagutti S V."/>
        </authorList>
    </citation>
    <scope>NUCLEOTIDE SEQUENCE</scope>
</reference>
<gene>
    <name evidence="1" type="ORF">UFOPK2978_00272</name>
</gene>
<sequence>MATRSSPMVSYLPIARAISVFVPTPSVDVASRGCFISLRAEASKRPANPPMPPITSGRDARAIDAFINSTARSPASISTPESLYVAITSQLSFVNLFCVNICDFKAHLALGHICWNCNWVLAREACATELLFSNVSRFNQTFLRYVSE</sequence>
<proteinExistence type="predicted"/>
<dbReference type="AlphaFoldDB" id="A0A6J6WTQ0"/>
<dbReference type="EMBL" id="CAFAAF010000023">
    <property type="protein sequence ID" value="CAB4786696.1"/>
    <property type="molecule type" value="Genomic_DNA"/>
</dbReference>
<name>A0A6J6WTQ0_9ZZZZ</name>